<dbReference type="PROSITE" id="PS50949">
    <property type="entry name" value="HTH_GNTR"/>
    <property type="match status" value="1"/>
</dbReference>
<dbReference type="PANTHER" id="PTHR46577:SF1">
    <property type="entry name" value="HTH-TYPE TRANSCRIPTIONAL REGULATORY PROTEIN GABR"/>
    <property type="match status" value="1"/>
</dbReference>
<dbReference type="eggNOG" id="COG1167">
    <property type="taxonomic scope" value="Bacteria"/>
</dbReference>
<evidence type="ECO:0000256" key="2">
    <source>
        <dbReference type="ARBA" id="ARBA00016004"/>
    </source>
</evidence>
<evidence type="ECO:0000256" key="7">
    <source>
        <dbReference type="ARBA" id="ARBA00031658"/>
    </source>
</evidence>
<evidence type="ECO:0000256" key="1">
    <source>
        <dbReference type="ARBA" id="ARBA00005384"/>
    </source>
</evidence>
<evidence type="ECO:0000259" key="8">
    <source>
        <dbReference type="PROSITE" id="PS50949"/>
    </source>
</evidence>
<dbReference type="Gene3D" id="3.90.1150.10">
    <property type="entry name" value="Aspartate Aminotransferase, domain 1"/>
    <property type="match status" value="1"/>
</dbReference>
<dbReference type="GO" id="GO:0003700">
    <property type="term" value="F:DNA-binding transcription factor activity"/>
    <property type="evidence" value="ECO:0007669"/>
    <property type="project" value="InterPro"/>
</dbReference>
<comment type="similarity">
    <text evidence="1">In the C-terminal section; belongs to the class-I pyridoxal-phosphate-dependent aminotransferase family.</text>
</comment>
<proteinExistence type="inferred from homology"/>
<dbReference type="EMBL" id="CP001349">
    <property type="protein sequence ID" value="ACL58857.1"/>
    <property type="molecule type" value="Genomic_DNA"/>
</dbReference>
<dbReference type="SUPFAM" id="SSF46785">
    <property type="entry name" value="Winged helix' DNA-binding domain"/>
    <property type="match status" value="1"/>
</dbReference>
<dbReference type="Gene3D" id="3.40.640.10">
    <property type="entry name" value="Type I PLP-dependent aspartate aminotransferase-like (Major domain)"/>
    <property type="match status" value="1"/>
</dbReference>
<dbReference type="PANTHER" id="PTHR46577">
    <property type="entry name" value="HTH-TYPE TRANSCRIPTIONAL REGULATORY PROTEIN GABR"/>
    <property type="match status" value="1"/>
</dbReference>
<dbReference type="AlphaFoldDB" id="B8ISL7"/>
<dbReference type="Pfam" id="PF00392">
    <property type="entry name" value="GntR"/>
    <property type="match status" value="1"/>
</dbReference>
<dbReference type="GO" id="GO:0008483">
    <property type="term" value="F:transaminase activity"/>
    <property type="evidence" value="ECO:0007669"/>
    <property type="project" value="UniProtKB-KW"/>
</dbReference>
<dbReference type="InterPro" id="IPR004839">
    <property type="entry name" value="Aminotransferase_I/II_large"/>
</dbReference>
<keyword evidence="9" id="KW-0032">Aminotransferase</keyword>
<dbReference type="InterPro" id="IPR036390">
    <property type="entry name" value="WH_DNA-bd_sf"/>
</dbReference>
<dbReference type="SMART" id="SM00345">
    <property type="entry name" value="HTH_GNTR"/>
    <property type="match status" value="1"/>
</dbReference>
<dbReference type="HOGENOM" id="CLU_017584_0_0_5"/>
<evidence type="ECO:0000256" key="5">
    <source>
        <dbReference type="ARBA" id="ARBA00023125"/>
    </source>
</evidence>
<dbReference type="InterPro" id="IPR000524">
    <property type="entry name" value="Tscrpt_reg_HTH_GntR"/>
</dbReference>
<accession>B8ISL7</accession>
<keyword evidence="6" id="KW-0804">Transcription</keyword>
<dbReference type="InterPro" id="IPR015421">
    <property type="entry name" value="PyrdxlP-dep_Trfase_major"/>
</dbReference>
<evidence type="ECO:0000313" key="9">
    <source>
        <dbReference type="EMBL" id="ACL58857.1"/>
    </source>
</evidence>
<protein>
    <recommendedName>
        <fullName evidence="2">8-amino-7-oxononanoate synthase</fullName>
    </recommendedName>
    <alternativeName>
        <fullName evidence="7">Alpha-oxoamine synthase</fullName>
    </alternativeName>
</protein>
<dbReference type="InterPro" id="IPR051446">
    <property type="entry name" value="HTH_trans_reg/aminotransferase"/>
</dbReference>
<keyword evidence="4" id="KW-0805">Transcription regulation</keyword>
<sequence>MGMDRTKFAGWLPRQLSPSGPRYLALVSALEQDITEGRLTDGFRLPSHRKLAQQLGLSVGTVSKAYQEAEQRGIVSGHVGQGTFVRRPAPGRDEASAAREPVNLALNVPADGRETEILSELLAEVSQGRELAPLLNYHPHGGIRQHREIIAASVSGGSFIVDPARLFLCNGAQHAIDIALRLVARPGDAVLVDSLTYSGFKAIGAANHLTLVPVAMDGEGAHPDALAAACRASGAKVFYCMPTLQSPTARTMSLARRRRIAELAEELDLKVIEDDVYGFFLPERPVLLTELIPDRSFYITSYSKCVAPGFRLGTLTVPSAFTEQTELLLHASAWFVAPMLSETAVRLIESGKLDELVRERRQQALDRYRVFSGIFPAAERLEFPPFYGWLPLPPEWSAVGFAAAARGRSIFVTPPIASMADGADPGAVRVCLGGPKDLTELSNALYVLHDIVSRSPSLNVFSVA</sequence>
<dbReference type="SUPFAM" id="SSF53383">
    <property type="entry name" value="PLP-dependent transferases"/>
    <property type="match status" value="1"/>
</dbReference>
<dbReference type="OrthoDB" id="9804020at2"/>
<dbReference type="RefSeq" id="WP_015930507.1">
    <property type="nucleotide sequence ID" value="NC_011894.1"/>
</dbReference>
<name>B8ISL7_METNO</name>
<dbReference type="InterPro" id="IPR036388">
    <property type="entry name" value="WH-like_DNA-bd_sf"/>
</dbReference>
<keyword evidence="10" id="KW-1185">Reference proteome</keyword>
<evidence type="ECO:0000313" key="10">
    <source>
        <dbReference type="Proteomes" id="UP000008207"/>
    </source>
</evidence>
<evidence type="ECO:0000256" key="4">
    <source>
        <dbReference type="ARBA" id="ARBA00023015"/>
    </source>
</evidence>
<dbReference type="InterPro" id="IPR015424">
    <property type="entry name" value="PyrdxlP-dep_Trfase"/>
</dbReference>
<dbReference type="InterPro" id="IPR015422">
    <property type="entry name" value="PyrdxlP-dep_Trfase_small"/>
</dbReference>
<dbReference type="Proteomes" id="UP000008207">
    <property type="component" value="Chromosome"/>
</dbReference>
<organism evidence="9 10">
    <name type="scientific">Methylobacterium nodulans (strain LMG 21967 / CNCM I-2342 / ORS 2060)</name>
    <dbReference type="NCBI Taxonomy" id="460265"/>
    <lineage>
        <taxon>Bacteria</taxon>
        <taxon>Pseudomonadati</taxon>
        <taxon>Pseudomonadota</taxon>
        <taxon>Alphaproteobacteria</taxon>
        <taxon>Hyphomicrobiales</taxon>
        <taxon>Methylobacteriaceae</taxon>
        <taxon>Methylobacterium</taxon>
    </lineage>
</organism>
<evidence type="ECO:0000256" key="3">
    <source>
        <dbReference type="ARBA" id="ARBA00022898"/>
    </source>
</evidence>
<keyword evidence="9" id="KW-0808">Transferase</keyword>
<dbReference type="STRING" id="460265.Mnod_3968"/>
<dbReference type="CDD" id="cd07377">
    <property type="entry name" value="WHTH_GntR"/>
    <property type="match status" value="1"/>
</dbReference>
<keyword evidence="5" id="KW-0238">DNA-binding</keyword>
<reference evidence="9 10" key="1">
    <citation type="submission" date="2009-01" db="EMBL/GenBank/DDBJ databases">
        <title>Complete sequence of chromosome of Methylobacterium nodulans ORS 2060.</title>
        <authorList>
            <consortium name="US DOE Joint Genome Institute"/>
            <person name="Lucas S."/>
            <person name="Copeland A."/>
            <person name="Lapidus A."/>
            <person name="Glavina del Rio T."/>
            <person name="Dalin E."/>
            <person name="Tice H."/>
            <person name="Bruce D."/>
            <person name="Goodwin L."/>
            <person name="Pitluck S."/>
            <person name="Sims D."/>
            <person name="Brettin T."/>
            <person name="Detter J.C."/>
            <person name="Han C."/>
            <person name="Larimer F."/>
            <person name="Land M."/>
            <person name="Hauser L."/>
            <person name="Kyrpides N."/>
            <person name="Ivanova N."/>
            <person name="Marx C.J."/>
            <person name="Richardson P."/>
        </authorList>
    </citation>
    <scope>NUCLEOTIDE SEQUENCE [LARGE SCALE GENOMIC DNA]</scope>
    <source>
        <strain evidence="10">LMG 21967 / CNCM I-2342 / ORS 2060</strain>
    </source>
</reference>
<evidence type="ECO:0000256" key="6">
    <source>
        <dbReference type="ARBA" id="ARBA00023163"/>
    </source>
</evidence>
<dbReference type="Gene3D" id="1.10.10.10">
    <property type="entry name" value="Winged helix-like DNA-binding domain superfamily/Winged helix DNA-binding domain"/>
    <property type="match status" value="1"/>
</dbReference>
<feature type="domain" description="HTH gntR-type" evidence="8">
    <location>
        <begin position="20"/>
        <end position="88"/>
    </location>
</feature>
<gene>
    <name evidence="9" type="ordered locus">Mnod_3968</name>
</gene>
<dbReference type="GO" id="GO:0003677">
    <property type="term" value="F:DNA binding"/>
    <property type="evidence" value="ECO:0007669"/>
    <property type="project" value="UniProtKB-KW"/>
</dbReference>
<dbReference type="CDD" id="cd00609">
    <property type="entry name" value="AAT_like"/>
    <property type="match status" value="1"/>
</dbReference>
<dbReference type="Pfam" id="PF00155">
    <property type="entry name" value="Aminotran_1_2"/>
    <property type="match status" value="1"/>
</dbReference>
<keyword evidence="3" id="KW-0663">Pyridoxal phosphate</keyword>
<dbReference type="KEGG" id="mno:Mnod_3968"/>
<dbReference type="GO" id="GO:0030170">
    <property type="term" value="F:pyridoxal phosphate binding"/>
    <property type="evidence" value="ECO:0007669"/>
    <property type="project" value="InterPro"/>
</dbReference>